<evidence type="ECO:0000313" key="5">
    <source>
        <dbReference type="Proteomes" id="UP000318288"/>
    </source>
</evidence>
<dbReference type="SMART" id="SM00448">
    <property type="entry name" value="REC"/>
    <property type="match status" value="1"/>
</dbReference>
<proteinExistence type="predicted"/>
<accession>A0A5C6FDB1</accession>
<dbReference type="EMBL" id="SJPW01000002">
    <property type="protein sequence ID" value="TWU58732.1"/>
    <property type="molecule type" value="Genomic_DNA"/>
</dbReference>
<dbReference type="PANTHER" id="PTHR44591:SF19">
    <property type="entry name" value="TWO-COMPONENT RESPONSE REGULATOR-RELATED"/>
    <property type="match status" value="1"/>
</dbReference>
<comment type="caution">
    <text evidence="4">The sequence shown here is derived from an EMBL/GenBank/DDBJ whole genome shotgun (WGS) entry which is preliminary data.</text>
</comment>
<organism evidence="4 5">
    <name type="scientific">Rubripirellula tenax</name>
    <dbReference type="NCBI Taxonomy" id="2528015"/>
    <lineage>
        <taxon>Bacteria</taxon>
        <taxon>Pseudomonadati</taxon>
        <taxon>Planctomycetota</taxon>
        <taxon>Planctomycetia</taxon>
        <taxon>Pirellulales</taxon>
        <taxon>Pirellulaceae</taxon>
        <taxon>Rubripirellula</taxon>
    </lineage>
</organism>
<sequence>MSKQILFVDDDPSLLSTMKRNLGCDYTVHTAEGAEMALKTVSQQGHFSVVIVDMQMPKINGVETIKLLREQMPDAVFVMLTGNQDVTTAINALNEGQVFRFLNKPCKTTEISAVIDAAQKQHNLLIAEKELLSGTFAGAIKLMTDVIEMQEHQPVDTGRMAASLEELASRMSIETGWEEKVAARVFTLGIAMLDTDQKRKFLSLDPTDDEHKRLFGWICKQSATLISRLPRMAWIVDTLKAVPAADRLETNADRQAKAATLLRIVFYWNFLTNRGLSVEATTSHITKLMPNLGTKLVQEIQCLNDNRDSHVVKSVHVSKLRPGMICQTDITLPGVGTVVKRGLPLTAAMVDNLVRCDGSDERKIQVIENSMVGVL</sequence>
<protein>
    <submittedName>
        <fullName evidence="4">Hydrogenase transcriptional regulatory protein hupR1</fullName>
    </submittedName>
</protein>
<dbReference type="PANTHER" id="PTHR44591">
    <property type="entry name" value="STRESS RESPONSE REGULATOR PROTEIN 1"/>
    <property type="match status" value="1"/>
</dbReference>
<dbReference type="GO" id="GO:0000160">
    <property type="term" value="P:phosphorelay signal transduction system"/>
    <property type="evidence" value="ECO:0007669"/>
    <property type="project" value="InterPro"/>
</dbReference>
<dbReference type="AlphaFoldDB" id="A0A5C6FDB1"/>
<dbReference type="OrthoDB" id="9802066at2"/>
<evidence type="ECO:0000313" key="4">
    <source>
        <dbReference type="EMBL" id="TWU58732.1"/>
    </source>
</evidence>
<dbReference type="Pfam" id="PF00072">
    <property type="entry name" value="Response_reg"/>
    <property type="match status" value="1"/>
</dbReference>
<keyword evidence="5" id="KW-1185">Reference proteome</keyword>
<feature type="domain" description="Response regulatory" evidence="3">
    <location>
        <begin position="4"/>
        <end position="119"/>
    </location>
</feature>
<dbReference type="RefSeq" id="WP_146455830.1">
    <property type="nucleotide sequence ID" value="NZ_SJPW01000002.1"/>
</dbReference>
<reference evidence="4 5" key="1">
    <citation type="submission" date="2019-02" db="EMBL/GenBank/DDBJ databases">
        <title>Deep-cultivation of Planctomycetes and their phenomic and genomic characterization uncovers novel biology.</title>
        <authorList>
            <person name="Wiegand S."/>
            <person name="Jogler M."/>
            <person name="Boedeker C."/>
            <person name="Pinto D."/>
            <person name="Vollmers J."/>
            <person name="Rivas-Marin E."/>
            <person name="Kohn T."/>
            <person name="Peeters S.H."/>
            <person name="Heuer A."/>
            <person name="Rast P."/>
            <person name="Oberbeckmann S."/>
            <person name="Bunk B."/>
            <person name="Jeske O."/>
            <person name="Meyerdierks A."/>
            <person name="Storesund J.E."/>
            <person name="Kallscheuer N."/>
            <person name="Luecker S."/>
            <person name="Lage O.M."/>
            <person name="Pohl T."/>
            <person name="Merkel B.J."/>
            <person name="Hornburger P."/>
            <person name="Mueller R.-W."/>
            <person name="Bruemmer F."/>
            <person name="Labrenz M."/>
            <person name="Spormann A.M."/>
            <person name="Op Den Camp H."/>
            <person name="Overmann J."/>
            <person name="Amann R."/>
            <person name="Jetten M.S.M."/>
            <person name="Mascher T."/>
            <person name="Medema M.H."/>
            <person name="Devos D.P."/>
            <person name="Kaster A.-K."/>
            <person name="Ovreas L."/>
            <person name="Rohde M."/>
            <person name="Galperin M.Y."/>
            <person name="Jogler C."/>
        </authorList>
    </citation>
    <scope>NUCLEOTIDE SEQUENCE [LARGE SCALE GENOMIC DNA]</scope>
    <source>
        <strain evidence="4 5">Poly51</strain>
    </source>
</reference>
<evidence type="ECO:0000259" key="3">
    <source>
        <dbReference type="PROSITE" id="PS50110"/>
    </source>
</evidence>
<dbReference type="Gene3D" id="3.40.50.2300">
    <property type="match status" value="1"/>
</dbReference>
<dbReference type="InterPro" id="IPR001789">
    <property type="entry name" value="Sig_transdc_resp-reg_receiver"/>
</dbReference>
<dbReference type="InterPro" id="IPR011006">
    <property type="entry name" value="CheY-like_superfamily"/>
</dbReference>
<gene>
    <name evidence="4" type="primary">hupR1_5</name>
    <name evidence="4" type="ORF">Poly51_15120</name>
</gene>
<dbReference type="Proteomes" id="UP000318288">
    <property type="component" value="Unassembled WGS sequence"/>
</dbReference>
<feature type="modified residue" description="4-aspartylphosphate" evidence="2">
    <location>
        <position position="53"/>
    </location>
</feature>
<keyword evidence="1 2" id="KW-0597">Phosphoprotein</keyword>
<dbReference type="PROSITE" id="PS50110">
    <property type="entry name" value="RESPONSE_REGULATORY"/>
    <property type="match status" value="1"/>
</dbReference>
<dbReference type="SUPFAM" id="SSF52172">
    <property type="entry name" value="CheY-like"/>
    <property type="match status" value="1"/>
</dbReference>
<name>A0A5C6FDB1_9BACT</name>
<evidence type="ECO:0000256" key="1">
    <source>
        <dbReference type="ARBA" id="ARBA00022553"/>
    </source>
</evidence>
<evidence type="ECO:0000256" key="2">
    <source>
        <dbReference type="PROSITE-ProRule" id="PRU00169"/>
    </source>
</evidence>
<dbReference type="InterPro" id="IPR050595">
    <property type="entry name" value="Bact_response_regulator"/>
</dbReference>